<feature type="domain" description="Amidase" evidence="1">
    <location>
        <begin position="21"/>
        <end position="428"/>
    </location>
</feature>
<evidence type="ECO:0000313" key="2">
    <source>
        <dbReference type="EMBL" id="ANN77161.1"/>
    </source>
</evidence>
<dbReference type="AlphaFoldDB" id="A0A193GCH8"/>
<dbReference type="Gene3D" id="3.90.1300.10">
    <property type="entry name" value="Amidase signature (AS) domain"/>
    <property type="match status" value="1"/>
</dbReference>
<dbReference type="Pfam" id="PF01425">
    <property type="entry name" value="Amidase"/>
    <property type="match status" value="1"/>
</dbReference>
<dbReference type="STRING" id="463014.BAU07_08600"/>
<sequence>MQTIQQLQTDLQAGRVTSERLVEQSLEAIEDYRKSGGAAFVHVDAAAALDAARASDAARRVGYVPSVIAGLPISVKDLFDVRGQVTAAGSRVLASAPAATEDAEAVARLRAAGAILVGRTNMSEFAFSGLGVNPHYGTPRAPHDDTRVAGGSTSGGAVSVAKGMAVATLGTDTGGSIRIPAAFCDLVGFKPTAHRVSLRGGVPLSRTLDSAGPLARSVACCATLDRILSGQSLDARPAPLAGLRLYVTRDFVMDGADAAVEQAFEAALARLSARGATIVPFDFPELRDLPTINAGGGFTAAEAWQWHRKLLSERGDAYDPRVAMRIRRGEKQSAGDYIELIDARARMMAIAATRLREADAWLMPTVAVVPPRVSELQQDDAFFATNAMVLRNTSVLNFLDGCAVSLPTGRAGIGLAVCGLHNADARVLQVSGAIEAELA</sequence>
<gene>
    <name evidence="2" type="ORF">BAU07_08600</name>
</gene>
<dbReference type="KEGG" id="bfz:BAU07_08600"/>
<proteinExistence type="predicted"/>
<protein>
    <submittedName>
        <fullName evidence="2">Amidase</fullName>
    </submittedName>
</protein>
<dbReference type="InterPro" id="IPR000120">
    <property type="entry name" value="Amidase"/>
</dbReference>
<keyword evidence="3" id="KW-1185">Reference proteome</keyword>
<dbReference type="InterPro" id="IPR036928">
    <property type="entry name" value="AS_sf"/>
</dbReference>
<reference evidence="2 3" key="1">
    <citation type="submission" date="2016-06" db="EMBL/GenBank/DDBJ databases">
        <title>Complete genome sequences of Bordetella bronchialis and Bordetella flabilis.</title>
        <authorList>
            <person name="LiPuma J.J."/>
            <person name="Spilker T."/>
        </authorList>
    </citation>
    <scope>NUCLEOTIDE SEQUENCE [LARGE SCALE GENOMIC DNA]</scope>
    <source>
        <strain evidence="2 3">AU10664</strain>
    </source>
</reference>
<dbReference type="SUPFAM" id="SSF75304">
    <property type="entry name" value="Amidase signature (AS) enzymes"/>
    <property type="match status" value="1"/>
</dbReference>
<dbReference type="PANTHER" id="PTHR11895">
    <property type="entry name" value="TRANSAMIDASE"/>
    <property type="match status" value="1"/>
</dbReference>
<dbReference type="RefSeq" id="WP_066656093.1">
    <property type="nucleotide sequence ID" value="NZ_CBCSCL010000014.1"/>
</dbReference>
<dbReference type="OrthoDB" id="112488at2"/>
<dbReference type="GO" id="GO:0003824">
    <property type="term" value="F:catalytic activity"/>
    <property type="evidence" value="ECO:0007669"/>
    <property type="project" value="InterPro"/>
</dbReference>
<dbReference type="PANTHER" id="PTHR11895:SF176">
    <property type="entry name" value="AMIDASE AMID-RELATED"/>
    <property type="match status" value="1"/>
</dbReference>
<dbReference type="NCBIfam" id="NF005460">
    <property type="entry name" value="PRK07056.1"/>
    <property type="match status" value="1"/>
</dbReference>
<dbReference type="EMBL" id="CP016172">
    <property type="protein sequence ID" value="ANN77161.1"/>
    <property type="molecule type" value="Genomic_DNA"/>
</dbReference>
<evidence type="ECO:0000259" key="1">
    <source>
        <dbReference type="Pfam" id="PF01425"/>
    </source>
</evidence>
<dbReference type="InterPro" id="IPR023631">
    <property type="entry name" value="Amidase_dom"/>
</dbReference>
<dbReference type="Proteomes" id="UP000091926">
    <property type="component" value="Chromosome"/>
</dbReference>
<evidence type="ECO:0000313" key="3">
    <source>
        <dbReference type="Proteomes" id="UP000091926"/>
    </source>
</evidence>
<name>A0A193GCH8_9BORD</name>
<organism evidence="2 3">
    <name type="scientific">Bordetella flabilis</name>
    <dbReference type="NCBI Taxonomy" id="463014"/>
    <lineage>
        <taxon>Bacteria</taxon>
        <taxon>Pseudomonadati</taxon>
        <taxon>Pseudomonadota</taxon>
        <taxon>Betaproteobacteria</taxon>
        <taxon>Burkholderiales</taxon>
        <taxon>Alcaligenaceae</taxon>
        <taxon>Bordetella</taxon>
    </lineage>
</organism>
<accession>A0A193GCH8</accession>